<dbReference type="SMART" id="SM00636">
    <property type="entry name" value="Glyco_18"/>
    <property type="match status" value="1"/>
</dbReference>
<dbReference type="SUPFAM" id="SSF53448">
    <property type="entry name" value="Nucleotide-diphospho-sugar transferases"/>
    <property type="match status" value="1"/>
</dbReference>
<keyword evidence="8" id="KW-0472">Membrane</keyword>
<feature type="domain" description="NodB homology" evidence="9">
    <location>
        <begin position="458"/>
        <end position="651"/>
    </location>
</feature>
<evidence type="ECO:0000313" key="11">
    <source>
        <dbReference type="EMBL" id="RVT92683.1"/>
    </source>
</evidence>
<keyword evidence="6 11" id="KW-0808">Transferase</keyword>
<dbReference type="EMBL" id="SACN01000001">
    <property type="protein sequence ID" value="RVT92683.1"/>
    <property type="molecule type" value="Genomic_DNA"/>
</dbReference>
<feature type="transmembrane region" description="Helical" evidence="8">
    <location>
        <begin position="985"/>
        <end position="1007"/>
    </location>
</feature>
<dbReference type="InterPro" id="IPR002509">
    <property type="entry name" value="NODB_dom"/>
</dbReference>
<evidence type="ECO:0000256" key="7">
    <source>
        <dbReference type="ARBA" id="ARBA00032976"/>
    </source>
</evidence>
<dbReference type="AlphaFoldDB" id="A0A437M533"/>
<evidence type="ECO:0000256" key="2">
    <source>
        <dbReference type="ARBA" id="ARBA00006739"/>
    </source>
</evidence>
<accession>A0A437M533</accession>
<dbReference type="Pfam" id="PF13641">
    <property type="entry name" value="Glyco_tranf_2_3"/>
    <property type="match status" value="1"/>
</dbReference>
<evidence type="ECO:0000256" key="8">
    <source>
        <dbReference type="SAM" id="Phobius"/>
    </source>
</evidence>
<dbReference type="Gene3D" id="3.20.20.370">
    <property type="entry name" value="Glycoside hydrolase/deacetylase"/>
    <property type="match status" value="1"/>
</dbReference>
<dbReference type="Pfam" id="PF01522">
    <property type="entry name" value="Polysacc_deac_1"/>
    <property type="match status" value="1"/>
</dbReference>
<dbReference type="GO" id="GO:0016757">
    <property type="term" value="F:glycosyltransferase activity"/>
    <property type="evidence" value="ECO:0007669"/>
    <property type="project" value="UniProtKB-KW"/>
</dbReference>
<dbReference type="CDD" id="cd06423">
    <property type="entry name" value="CESA_like"/>
    <property type="match status" value="1"/>
</dbReference>
<dbReference type="CDD" id="cd10962">
    <property type="entry name" value="CE4_GT2-like"/>
    <property type="match status" value="1"/>
</dbReference>
<feature type="transmembrane region" description="Helical" evidence="8">
    <location>
        <begin position="1070"/>
        <end position="1091"/>
    </location>
</feature>
<dbReference type="PROSITE" id="PS51677">
    <property type="entry name" value="NODB"/>
    <property type="match status" value="1"/>
</dbReference>
<dbReference type="PROSITE" id="PS51910">
    <property type="entry name" value="GH18_2"/>
    <property type="match status" value="1"/>
</dbReference>
<dbReference type="PANTHER" id="PTHR43630:SF1">
    <property type="entry name" value="POLY-BETA-1,6-N-ACETYL-D-GLUCOSAMINE SYNTHASE"/>
    <property type="match status" value="1"/>
</dbReference>
<evidence type="ECO:0000256" key="1">
    <source>
        <dbReference type="ARBA" id="ARBA00003236"/>
    </source>
</evidence>
<feature type="transmembrane region" description="Helical" evidence="8">
    <location>
        <begin position="21"/>
        <end position="42"/>
    </location>
</feature>
<protein>
    <recommendedName>
        <fullName evidence="4">Chitooligosaccharide deacetylase</fullName>
    </recommendedName>
    <alternativeName>
        <fullName evidence="7">Nodulation protein B</fullName>
    </alternativeName>
</protein>
<evidence type="ECO:0000256" key="4">
    <source>
        <dbReference type="ARBA" id="ARBA00020071"/>
    </source>
</evidence>
<dbReference type="SUPFAM" id="SSF88713">
    <property type="entry name" value="Glycoside hydrolase/deacetylase"/>
    <property type="match status" value="1"/>
</dbReference>
<dbReference type="OrthoDB" id="276604at2"/>
<gene>
    <name evidence="11" type="ORF">EOD43_01810</name>
</gene>
<evidence type="ECO:0000259" key="10">
    <source>
        <dbReference type="PROSITE" id="PS51910"/>
    </source>
</evidence>
<sequence>MNLQIFHDPSGRRARRVRLTLWALGLALAAAVAFLAIAVLAAERHVAPALRPVDATRAKAVASEMPADIERGAWAPANVAAETRGERIGFYVPWDEAGRRTLAAHAESLDWVAAGLARVHGRDNRWTYEPDAKLHALLDGRAKAPRLMLMVQNIGDDGQWDGRGTAGLVADAAARARFIGQVEAALIAEKAGGVMLDLEDLPASAHDGYRTLLAEMKARFATRGWRVDIAVPADDAAWDLAAYAPLADHLVLMAYDEHWPEGEAGPIASQPWFARVTAEAIKAAGPAKLIVGLGNYAYDWDGKGPARPLTVEAAWKKAAEAKALPQFDAATGNTHFAYVENGVRHQVWLLDAVASWNELEVARRAGVAGVALWRLGSEDPGFWAALDTPEGQVPNLSHLPIEHQKVALDGQGEVLRLASFATPGTRVAEPAADGLIRDAHYHSLPTTNVVERAGHKRRQVALTFDDGPDPRWTPAILDILKRHRATATFFVTGSNAMGEPDLLRRIVDEGSELGNHSTTHPDLDRLPESAIRLEINTTQRIVESHTGRSMRLFRAPYLGDADPDRPDELHAAKVAAEMGYLSVGLNVDPLDWAGTDADAIVRRTITQVESGHAGKSTQIVLLHDSGGDRRATIAALPRIIKGLRARGYDLVTVSTLAGISRDAAMPPLVDGHKAAAGGASALFVGMSNGWKALGGLFLVAILLGIARSVTLTALAVRAAKREVAPNPAPHLVPSFVSVLIPAYNEERVIEASVRRILASNGPRIEVIVIDDGSKDATSAIVSRAFGFDPRVTLLTLENGGKARALNQALRIAKGDVVVALDADTQFEPDTIAKLTRWFADPAIGAVAGNAKIGNATNLVTRWQSVEYVTAQNLERRALSALNAITVVPGAVGAWRRTALDEVGGYPDDTLAEDQDLTIAIQRAGWRVACDVDAIAWTEAPDSFGALFKQRRRWAFGTLQCLWKHRAAMVDGTPHGLARYGMPQAWLFQIGFGLVSPFIDIALIASLIDTGLRVANHGFGAMQADLATMAGFWLAFAAIDLACGWIAYRLDARETRFPALRLLAMRFGYRQLLYAVVVRAVFSALAGAALRWGKLERSGEMTAIVAPGVEMDEEPLPLAA</sequence>
<keyword evidence="8" id="KW-0812">Transmembrane</keyword>
<comment type="similarity">
    <text evidence="2">Belongs to the glycosyltransferase 2 family.</text>
</comment>
<keyword evidence="12" id="KW-1185">Reference proteome</keyword>
<feature type="domain" description="GH18" evidence="10">
    <location>
        <begin position="85"/>
        <end position="393"/>
    </location>
</feature>
<evidence type="ECO:0000313" key="12">
    <source>
        <dbReference type="Proteomes" id="UP000282971"/>
    </source>
</evidence>
<evidence type="ECO:0000256" key="6">
    <source>
        <dbReference type="ARBA" id="ARBA00022679"/>
    </source>
</evidence>
<comment type="caution">
    <text evidence="11">The sequence shown here is derived from an EMBL/GenBank/DDBJ whole genome shotgun (WGS) entry which is preliminary data.</text>
</comment>
<name>A0A437M533_9SPHN</name>
<feature type="transmembrane region" description="Helical" evidence="8">
    <location>
        <begin position="1027"/>
        <end position="1049"/>
    </location>
</feature>
<dbReference type="Gene3D" id="3.10.50.10">
    <property type="match status" value="1"/>
</dbReference>
<keyword evidence="5" id="KW-0328">Glycosyltransferase</keyword>
<dbReference type="InterPro" id="IPR011330">
    <property type="entry name" value="Glyco_hydro/deAcase_b/a-brl"/>
</dbReference>
<evidence type="ECO:0000256" key="5">
    <source>
        <dbReference type="ARBA" id="ARBA00022676"/>
    </source>
</evidence>
<proteinExistence type="inferred from homology"/>
<dbReference type="InterPro" id="IPR001223">
    <property type="entry name" value="Glyco_hydro18_cat"/>
</dbReference>
<evidence type="ECO:0000259" key="9">
    <source>
        <dbReference type="PROSITE" id="PS51677"/>
    </source>
</evidence>
<comment type="similarity">
    <text evidence="3">Belongs to the polysaccharide deacetylase family.</text>
</comment>
<dbReference type="PANTHER" id="PTHR43630">
    <property type="entry name" value="POLY-BETA-1,6-N-ACETYL-D-GLUCOSAMINE SYNTHASE"/>
    <property type="match status" value="1"/>
</dbReference>
<dbReference type="RefSeq" id="WP_127744576.1">
    <property type="nucleotide sequence ID" value="NZ_SACN01000001.1"/>
</dbReference>
<evidence type="ECO:0000256" key="3">
    <source>
        <dbReference type="ARBA" id="ARBA00010973"/>
    </source>
</evidence>
<keyword evidence="8" id="KW-1133">Transmembrane helix</keyword>
<dbReference type="Gene3D" id="3.90.550.10">
    <property type="entry name" value="Spore Coat Polysaccharide Biosynthesis Protein SpsA, Chain A"/>
    <property type="match status" value="1"/>
</dbReference>
<comment type="function">
    <text evidence="1">Is involved in generating a small heat-stable compound (Nod), an acylated oligomer of N-acetylglucosamine, that stimulates mitosis in various plant protoplasts.</text>
</comment>
<dbReference type="InterPro" id="IPR017853">
    <property type="entry name" value="GH"/>
</dbReference>
<dbReference type="Gene3D" id="3.20.20.80">
    <property type="entry name" value="Glycosidases"/>
    <property type="match status" value="1"/>
</dbReference>
<dbReference type="Proteomes" id="UP000282971">
    <property type="component" value="Unassembled WGS sequence"/>
</dbReference>
<dbReference type="InterPro" id="IPR029044">
    <property type="entry name" value="Nucleotide-diphossugar_trans"/>
</dbReference>
<dbReference type="SUPFAM" id="SSF51445">
    <property type="entry name" value="(Trans)glycosidases"/>
    <property type="match status" value="1"/>
</dbReference>
<feature type="transmembrane region" description="Helical" evidence="8">
    <location>
        <begin position="692"/>
        <end position="716"/>
    </location>
</feature>
<reference evidence="11 12" key="1">
    <citation type="submission" date="2019-01" db="EMBL/GenBank/DDBJ databases">
        <authorList>
            <person name="Chen W.-M."/>
        </authorList>
    </citation>
    <scope>NUCLEOTIDE SEQUENCE [LARGE SCALE GENOMIC DNA]</scope>
    <source>
        <strain evidence="11 12">CCP-7</strain>
    </source>
</reference>
<dbReference type="InterPro" id="IPR011583">
    <property type="entry name" value="Chitinase_II/V-like_cat"/>
</dbReference>
<dbReference type="GO" id="GO:0016810">
    <property type="term" value="F:hydrolase activity, acting on carbon-nitrogen (but not peptide) bonds"/>
    <property type="evidence" value="ECO:0007669"/>
    <property type="project" value="InterPro"/>
</dbReference>
<dbReference type="InterPro" id="IPR029070">
    <property type="entry name" value="Chitinase_insertion_sf"/>
</dbReference>
<dbReference type="GO" id="GO:0008061">
    <property type="term" value="F:chitin binding"/>
    <property type="evidence" value="ECO:0007669"/>
    <property type="project" value="InterPro"/>
</dbReference>
<dbReference type="Pfam" id="PF00704">
    <property type="entry name" value="Glyco_hydro_18"/>
    <property type="match status" value="1"/>
</dbReference>
<dbReference type="GO" id="GO:0005975">
    <property type="term" value="P:carbohydrate metabolic process"/>
    <property type="evidence" value="ECO:0007669"/>
    <property type="project" value="InterPro"/>
</dbReference>
<organism evidence="11 12">
    <name type="scientific">Sphingomonas crocodyli</name>
    <dbReference type="NCBI Taxonomy" id="1979270"/>
    <lineage>
        <taxon>Bacteria</taxon>
        <taxon>Pseudomonadati</taxon>
        <taxon>Pseudomonadota</taxon>
        <taxon>Alphaproteobacteria</taxon>
        <taxon>Sphingomonadales</taxon>
        <taxon>Sphingomonadaceae</taxon>
        <taxon>Sphingomonas</taxon>
    </lineage>
</organism>